<dbReference type="Proteomes" id="UP000285060">
    <property type="component" value="Unassembled WGS sequence"/>
</dbReference>
<gene>
    <name evidence="2" type="ORF">DYB32_007607</name>
</gene>
<feature type="non-terminal residue" evidence="2">
    <location>
        <position position="1"/>
    </location>
</feature>
<evidence type="ECO:0000256" key="1">
    <source>
        <dbReference type="SAM" id="MobiDB-lite"/>
    </source>
</evidence>
<dbReference type="VEuPathDB" id="FungiDB:H310_02925"/>
<comment type="caution">
    <text evidence="2">The sequence shown here is derived from an EMBL/GenBank/DDBJ whole genome shotgun (WGS) entry which is preliminary data.</text>
</comment>
<feature type="region of interest" description="Disordered" evidence="1">
    <location>
        <begin position="81"/>
        <end position="114"/>
    </location>
</feature>
<evidence type="ECO:0000313" key="3">
    <source>
        <dbReference type="Proteomes" id="UP000285060"/>
    </source>
</evidence>
<keyword evidence="3" id="KW-1185">Reference proteome</keyword>
<dbReference type="InterPro" id="IPR036249">
    <property type="entry name" value="Thioredoxin-like_sf"/>
</dbReference>
<sequence>IARRLREIRLKQLQEQYKLKAENLAKGHGDYREIVQDEFLKEVTSSARVLVHFYHRDFERCKIIDMVLTTDHMMRGMLMGRDSTSVASPSATSKSKSLKSTPRKRHSSSPSWSCECCQQSSFLKTASPTTIESSDLKGSPTTYPWAMRTSSRLSM</sequence>
<dbReference type="AlphaFoldDB" id="A0A418AN29"/>
<feature type="compositionally biased region" description="Low complexity" evidence="1">
    <location>
        <begin position="83"/>
        <end position="100"/>
    </location>
</feature>
<organism evidence="2 3">
    <name type="scientific">Aphanomyces invadans</name>
    <dbReference type="NCBI Taxonomy" id="157072"/>
    <lineage>
        <taxon>Eukaryota</taxon>
        <taxon>Sar</taxon>
        <taxon>Stramenopiles</taxon>
        <taxon>Oomycota</taxon>
        <taxon>Saprolegniomycetes</taxon>
        <taxon>Saprolegniales</taxon>
        <taxon>Verrucalvaceae</taxon>
        <taxon>Aphanomyces</taxon>
    </lineage>
</organism>
<dbReference type="SUPFAM" id="SSF52833">
    <property type="entry name" value="Thioredoxin-like"/>
    <property type="match status" value="1"/>
</dbReference>
<accession>A0A418AN29</accession>
<evidence type="ECO:0000313" key="2">
    <source>
        <dbReference type="EMBL" id="RHY26451.1"/>
    </source>
</evidence>
<proteinExistence type="predicted"/>
<dbReference type="EMBL" id="QUSY01000998">
    <property type="protein sequence ID" value="RHY26451.1"/>
    <property type="molecule type" value="Genomic_DNA"/>
</dbReference>
<reference evidence="2 3" key="1">
    <citation type="submission" date="2018-08" db="EMBL/GenBank/DDBJ databases">
        <title>Aphanomyces genome sequencing and annotation.</title>
        <authorList>
            <person name="Minardi D."/>
            <person name="Oidtmann B."/>
            <person name="Van Der Giezen M."/>
            <person name="Studholme D.J."/>
        </authorList>
    </citation>
    <scope>NUCLEOTIDE SEQUENCE [LARGE SCALE GENOMIC DNA]</scope>
    <source>
        <strain evidence="2 3">NJM0002</strain>
    </source>
</reference>
<name>A0A418AN29_9STRA</name>
<dbReference type="PANTHER" id="PTHR21148">
    <property type="entry name" value="THIOREDOXIN DOMAIN-CONTAINING PROTEIN 9"/>
    <property type="match status" value="1"/>
</dbReference>
<evidence type="ECO:0008006" key="4">
    <source>
        <dbReference type="Google" id="ProtNLM"/>
    </source>
</evidence>
<dbReference type="Gene3D" id="3.40.30.10">
    <property type="entry name" value="Glutaredoxin"/>
    <property type="match status" value="1"/>
</dbReference>
<protein>
    <recommendedName>
        <fullName evidence="4">Phosducin thioredoxin-like domain-containing protein</fullName>
    </recommendedName>
</protein>